<feature type="region of interest" description="Disordered" evidence="1">
    <location>
        <begin position="99"/>
        <end position="124"/>
    </location>
</feature>
<organism evidence="2 3">
    <name type="scientific">Adiantum capillus-veneris</name>
    <name type="common">Maidenhair fern</name>
    <dbReference type="NCBI Taxonomy" id="13818"/>
    <lineage>
        <taxon>Eukaryota</taxon>
        <taxon>Viridiplantae</taxon>
        <taxon>Streptophyta</taxon>
        <taxon>Embryophyta</taxon>
        <taxon>Tracheophyta</taxon>
        <taxon>Polypodiopsida</taxon>
        <taxon>Polypodiidae</taxon>
        <taxon>Polypodiales</taxon>
        <taxon>Pteridineae</taxon>
        <taxon>Pteridaceae</taxon>
        <taxon>Vittarioideae</taxon>
        <taxon>Adiantum</taxon>
    </lineage>
</organism>
<evidence type="ECO:0000256" key="1">
    <source>
        <dbReference type="SAM" id="MobiDB-lite"/>
    </source>
</evidence>
<accession>A0A9D4ZIX4</accession>
<reference evidence="2" key="1">
    <citation type="submission" date="2021-01" db="EMBL/GenBank/DDBJ databases">
        <title>Adiantum capillus-veneris genome.</title>
        <authorList>
            <person name="Fang Y."/>
            <person name="Liao Q."/>
        </authorList>
    </citation>
    <scope>NUCLEOTIDE SEQUENCE</scope>
    <source>
        <strain evidence="2">H3</strain>
        <tissue evidence="2">Leaf</tissue>
    </source>
</reference>
<name>A0A9D4ZIX4_ADICA</name>
<gene>
    <name evidence="2" type="ORF">GOP47_0007038</name>
</gene>
<dbReference type="Proteomes" id="UP000886520">
    <property type="component" value="Chromosome 7"/>
</dbReference>
<dbReference type="AlphaFoldDB" id="A0A9D4ZIX4"/>
<sequence>MRSLHAYLVSGSQSRATLWYDDYKNMMSMGTKNAVRHISPSPSHRATAGLRIGAISLRTLLQAGDEHDKALLSFLGSFNFLGLSTSKLQETTLNKVIPSSDQEKEKLRKRGFLPNGKPRPSAVRDYPEGCTHVQSIMRNLFENSNTMIMEALEPSNQITINKLEARQTTRMRVIIDPTKLGIINEKLKAACRDYVSPKETQLIV</sequence>
<evidence type="ECO:0000313" key="2">
    <source>
        <dbReference type="EMBL" id="KAI5077214.1"/>
    </source>
</evidence>
<proteinExistence type="predicted"/>
<comment type="caution">
    <text evidence="2">The sequence shown here is derived from an EMBL/GenBank/DDBJ whole genome shotgun (WGS) entry which is preliminary data.</text>
</comment>
<dbReference type="EMBL" id="JABFUD020000007">
    <property type="protein sequence ID" value="KAI5077214.1"/>
    <property type="molecule type" value="Genomic_DNA"/>
</dbReference>
<protein>
    <submittedName>
        <fullName evidence="2">Uncharacterized protein</fullName>
    </submittedName>
</protein>
<keyword evidence="3" id="KW-1185">Reference proteome</keyword>
<evidence type="ECO:0000313" key="3">
    <source>
        <dbReference type="Proteomes" id="UP000886520"/>
    </source>
</evidence>